<feature type="coiled-coil region" evidence="1">
    <location>
        <begin position="4"/>
        <end position="45"/>
    </location>
</feature>
<keyword evidence="1" id="KW-0175">Coiled coil</keyword>
<organism evidence="2 3">
    <name type="scientific">Adiantum capillus-veneris</name>
    <name type="common">Maidenhair fern</name>
    <dbReference type="NCBI Taxonomy" id="13818"/>
    <lineage>
        <taxon>Eukaryota</taxon>
        <taxon>Viridiplantae</taxon>
        <taxon>Streptophyta</taxon>
        <taxon>Embryophyta</taxon>
        <taxon>Tracheophyta</taxon>
        <taxon>Polypodiopsida</taxon>
        <taxon>Polypodiidae</taxon>
        <taxon>Polypodiales</taxon>
        <taxon>Pteridineae</taxon>
        <taxon>Pteridaceae</taxon>
        <taxon>Vittarioideae</taxon>
        <taxon>Adiantum</taxon>
    </lineage>
</organism>
<dbReference type="Proteomes" id="UP000886520">
    <property type="component" value="Chromosome 5"/>
</dbReference>
<evidence type="ECO:0000313" key="3">
    <source>
        <dbReference type="Proteomes" id="UP000886520"/>
    </source>
</evidence>
<evidence type="ECO:0000313" key="2">
    <source>
        <dbReference type="EMBL" id="KAI5080041.1"/>
    </source>
</evidence>
<comment type="caution">
    <text evidence="2">The sequence shown here is derived from an EMBL/GenBank/DDBJ whole genome shotgun (WGS) entry which is preliminary data.</text>
</comment>
<dbReference type="OrthoDB" id="1932783at2759"/>
<dbReference type="EMBL" id="JABFUD020000005">
    <property type="protein sequence ID" value="KAI5080041.1"/>
    <property type="molecule type" value="Genomic_DNA"/>
</dbReference>
<reference evidence="2 3" key="1">
    <citation type="submission" date="2021-01" db="EMBL/GenBank/DDBJ databases">
        <title>Adiantum capillus-veneris genome.</title>
        <authorList>
            <person name="Fang Y."/>
            <person name="Liao Q."/>
        </authorList>
    </citation>
    <scope>NUCLEOTIDE SEQUENCE [LARGE SCALE GENOMIC DNA]</scope>
    <source>
        <strain evidence="2">H3</strain>
        <tissue evidence="2">Leaf</tissue>
    </source>
</reference>
<sequence length="300" mass="33415">MKIKQVMKDKIRGAEEVQRDLRERLGVLEQQAQKEQALLQHLKQERLHALAQGMKPCTQVLGLLSLSGSTQSSEHGHLHVSTKIPCPNVSSGAPKGVQHGANLAVFSARQTVAFGMLEFAHERLTSHMWAHMCERVRRMQTEEERGEYLRIFRGIEGRSAFGIKPLSDATYAELLGFSLKTMEEKELEVEVTLEAAEGRLVDEACKAGFGGIGNMRMQMLVYLQFHRYFKSATAHQRNVAFDFVNKCMCQPEIISHTQRAARLGKLGALQPASQLIQLACFFLSLSATTDDASGDVIVFG</sequence>
<keyword evidence="3" id="KW-1185">Reference proteome</keyword>
<dbReference type="AlphaFoldDB" id="A0A9D4V586"/>
<evidence type="ECO:0000256" key="1">
    <source>
        <dbReference type="SAM" id="Coils"/>
    </source>
</evidence>
<name>A0A9D4V586_ADICA</name>
<accession>A0A9D4V586</accession>
<protein>
    <submittedName>
        <fullName evidence="2">Uncharacterized protein</fullName>
    </submittedName>
</protein>
<gene>
    <name evidence="2" type="ORF">GOP47_0005520</name>
</gene>
<proteinExistence type="predicted"/>